<reference evidence="1 2" key="1">
    <citation type="submission" date="2019-03" db="EMBL/GenBank/DDBJ databases">
        <title>Single cell metagenomics reveals metabolic interactions within the superorganism composed of flagellate Streblomastix strix and complex community of Bacteroidetes bacteria on its surface.</title>
        <authorList>
            <person name="Treitli S.C."/>
            <person name="Kolisko M."/>
            <person name="Husnik F."/>
            <person name="Keeling P."/>
            <person name="Hampl V."/>
        </authorList>
    </citation>
    <scope>NUCLEOTIDE SEQUENCE [LARGE SCALE GENOMIC DNA]</scope>
    <source>
        <strain evidence="1">ST1C</strain>
    </source>
</reference>
<evidence type="ECO:0000313" key="2">
    <source>
        <dbReference type="Proteomes" id="UP000324800"/>
    </source>
</evidence>
<evidence type="ECO:0000313" key="1">
    <source>
        <dbReference type="EMBL" id="KAA6355876.1"/>
    </source>
</evidence>
<dbReference type="Proteomes" id="UP000324800">
    <property type="component" value="Unassembled WGS sequence"/>
</dbReference>
<sequence>VEEADICVVGSYLFSNPDIKEAIKNLQKSNLGRKKEVILQAIPENDNIKKIDQSQQKEMPERHNSHSGILIRIKFYDS</sequence>
<protein>
    <submittedName>
        <fullName evidence="1">Uncharacterized protein</fullName>
    </submittedName>
</protein>
<dbReference type="EMBL" id="SNRW01033893">
    <property type="protein sequence ID" value="KAA6355876.1"/>
    <property type="molecule type" value="Genomic_DNA"/>
</dbReference>
<proteinExistence type="predicted"/>
<name>A0A5J4TBR9_9EUKA</name>
<dbReference type="AlphaFoldDB" id="A0A5J4TBR9"/>
<organism evidence="1 2">
    <name type="scientific">Streblomastix strix</name>
    <dbReference type="NCBI Taxonomy" id="222440"/>
    <lineage>
        <taxon>Eukaryota</taxon>
        <taxon>Metamonada</taxon>
        <taxon>Preaxostyla</taxon>
        <taxon>Oxymonadida</taxon>
        <taxon>Streblomastigidae</taxon>
        <taxon>Streblomastix</taxon>
    </lineage>
</organism>
<comment type="caution">
    <text evidence="1">The sequence shown here is derived from an EMBL/GenBank/DDBJ whole genome shotgun (WGS) entry which is preliminary data.</text>
</comment>
<feature type="non-terminal residue" evidence="1">
    <location>
        <position position="1"/>
    </location>
</feature>
<accession>A0A5J4TBR9</accession>
<gene>
    <name evidence="1" type="ORF">EZS28_048596</name>
</gene>